<evidence type="ECO:0000256" key="7">
    <source>
        <dbReference type="ARBA" id="ARBA00047984"/>
    </source>
</evidence>
<keyword evidence="3" id="KW-0378">Hydrolase</keyword>
<evidence type="ECO:0000313" key="9">
    <source>
        <dbReference type="Ensembl" id="ENSFHEP00000012797.1"/>
    </source>
</evidence>
<reference evidence="9" key="1">
    <citation type="submission" date="2025-08" db="UniProtKB">
        <authorList>
            <consortium name="Ensembl"/>
        </authorList>
    </citation>
    <scope>IDENTIFICATION</scope>
</reference>
<evidence type="ECO:0000256" key="3">
    <source>
        <dbReference type="ARBA" id="ARBA00022801"/>
    </source>
</evidence>
<evidence type="ECO:0000256" key="1">
    <source>
        <dbReference type="ARBA" id="ARBA00012552"/>
    </source>
</evidence>
<sequence length="441" mass="50823">MKEEETISKLDPKILGAYNHWSKKAIHLKGKELQAQAGTRSERFVHEPDMRALILVTTKEQDQQVQTMMKQLTVYCSTDVPLADISDKADVSTQRPTSMEKPDVVVGAVSDEFVVPKIYQSVLMLATFNNDVQALMEALSSQYYTIKCEEDTFLLIYMLLELQLVQWQTLLFVGVVDLSYILKLFLEEFGIPYHIISHFNHGIYHIIITTDEQSLAEPATSSLEEEKKKKSTENGTKAKVKEYGVSKGVDFQNVANVISFDFPTSVDSYFHQVGRTSRTDNPATAPSFISHTELNVVAEVEDALSNDNAESALKPYEFKMEEIESFRYRCRDAMHLKQELLHSESLKTYFEENPRDLQLLQRDKEPHFSVIRPYMKNTPDYLIEHPREGSAGEFPEHRSKQNALRKWIYAAKREHLLFWMNLNSGKPKQYARLVKNTFFLL</sequence>
<dbReference type="Pfam" id="PF00271">
    <property type="entry name" value="Helicase_C"/>
    <property type="match status" value="1"/>
</dbReference>
<evidence type="ECO:0000256" key="4">
    <source>
        <dbReference type="ARBA" id="ARBA00022806"/>
    </source>
</evidence>
<dbReference type="GO" id="GO:0005524">
    <property type="term" value="F:ATP binding"/>
    <property type="evidence" value="ECO:0007669"/>
    <property type="project" value="UniProtKB-KW"/>
</dbReference>
<proteinExistence type="predicted"/>
<evidence type="ECO:0000256" key="6">
    <source>
        <dbReference type="ARBA" id="ARBA00022884"/>
    </source>
</evidence>
<keyword evidence="10" id="KW-1185">Reference proteome</keyword>
<dbReference type="SUPFAM" id="SSF52540">
    <property type="entry name" value="P-loop containing nucleoside triphosphate hydrolases"/>
    <property type="match status" value="1"/>
</dbReference>
<dbReference type="GO" id="GO:0003723">
    <property type="term" value="F:RNA binding"/>
    <property type="evidence" value="ECO:0007669"/>
    <property type="project" value="UniProtKB-KW"/>
</dbReference>
<dbReference type="InterPro" id="IPR050079">
    <property type="entry name" value="DEAD_box_RNA_helicase"/>
</dbReference>
<dbReference type="GO" id="GO:0003724">
    <property type="term" value="F:RNA helicase activity"/>
    <property type="evidence" value="ECO:0007669"/>
    <property type="project" value="UniProtKB-EC"/>
</dbReference>
<dbReference type="PROSITE" id="PS51194">
    <property type="entry name" value="HELICASE_CTER"/>
    <property type="match status" value="1"/>
</dbReference>
<dbReference type="GeneTree" id="ENSGT00550000074946"/>
<dbReference type="InterPro" id="IPR001650">
    <property type="entry name" value="Helicase_C-like"/>
</dbReference>
<feature type="domain" description="Helicase C-terminal" evidence="8">
    <location>
        <begin position="159"/>
        <end position="324"/>
    </location>
</feature>
<evidence type="ECO:0000259" key="8">
    <source>
        <dbReference type="PROSITE" id="PS51194"/>
    </source>
</evidence>
<protein>
    <recommendedName>
        <fullName evidence="1">RNA helicase</fullName>
        <ecNumber evidence="1">3.6.4.13</ecNumber>
    </recommendedName>
</protein>
<evidence type="ECO:0000256" key="5">
    <source>
        <dbReference type="ARBA" id="ARBA00022840"/>
    </source>
</evidence>
<dbReference type="SMART" id="SM00490">
    <property type="entry name" value="HELICc"/>
    <property type="match status" value="1"/>
</dbReference>
<dbReference type="PANTHER" id="PTHR47959">
    <property type="entry name" value="ATP-DEPENDENT RNA HELICASE RHLE-RELATED"/>
    <property type="match status" value="1"/>
</dbReference>
<dbReference type="EC" id="3.6.4.13" evidence="1"/>
<keyword evidence="5" id="KW-0067">ATP-binding</keyword>
<evidence type="ECO:0000256" key="2">
    <source>
        <dbReference type="ARBA" id="ARBA00022741"/>
    </source>
</evidence>
<dbReference type="STRING" id="8078.ENSFHEP00000012797"/>
<organism evidence="9 10">
    <name type="scientific">Fundulus heteroclitus</name>
    <name type="common">Killifish</name>
    <name type="synonym">Mummichog</name>
    <dbReference type="NCBI Taxonomy" id="8078"/>
    <lineage>
        <taxon>Eukaryota</taxon>
        <taxon>Metazoa</taxon>
        <taxon>Chordata</taxon>
        <taxon>Craniata</taxon>
        <taxon>Vertebrata</taxon>
        <taxon>Euteleostomi</taxon>
        <taxon>Actinopterygii</taxon>
        <taxon>Neopterygii</taxon>
        <taxon>Teleostei</taxon>
        <taxon>Neoteleostei</taxon>
        <taxon>Acanthomorphata</taxon>
        <taxon>Ovalentaria</taxon>
        <taxon>Atherinomorphae</taxon>
        <taxon>Cyprinodontiformes</taxon>
        <taxon>Fundulidae</taxon>
        <taxon>Fundulus</taxon>
    </lineage>
</organism>
<keyword evidence="6" id="KW-0694">RNA-binding</keyword>
<dbReference type="Proteomes" id="UP000265000">
    <property type="component" value="Unplaced"/>
</dbReference>
<dbReference type="AlphaFoldDB" id="A0A3Q2PK51"/>
<comment type="catalytic activity">
    <reaction evidence="7">
        <text>ATP + H2O = ADP + phosphate + H(+)</text>
        <dbReference type="Rhea" id="RHEA:13065"/>
        <dbReference type="ChEBI" id="CHEBI:15377"/>
        <dbReference type="ChEBI" id="CHEBI:15378"/>
        <dbReference type="ChEBI" id="CHEBI:30616"/>
        <dbReference type="ChEBI" id="CHEBI:43474"/>
        <dbReference type="ChEBI" id="CHEBI:456216"/>
        <dbReference type="EC" id="3.6.4.13"/>
    </reaction>
</comment>
<dbReference type="PANTHER" id="PTHR47959:SF21">
    <property type="entry name" value="DEAD-BOX HELICASE 56"/>
    <property type="match status" value="1"/>
</dbReference>
<dbReference type="Gene3D" id="3.40.50.300">
    <property type="entry name" value="P-loop containing nucleotide triphosphate hydrolases"/>
    <property type="match status" value="1"/>
</dbReference>
<dbReference type="Ensembl" id="ENSFHET00000020168.1">
    <property type="protein sequence ID" value="ENSFHEP00000012797.1"/>
    <property type="gene ID" value="ENSFHEG00000014733.1"/>
</dbReference>
<keyword evidence="4" id="KW-0347">Helicase</keyword>
<dbReference type="InterPro" id="IPR027417">
    <property type="entry name" value="P-loop_NTPase"/>
</dbReference>
<dbReference type="GO" id="GO:0005829">
    <property type="term" value="C:cytosol"/>
    <property type="evidence" value="ECO:0007669"/>
    <property type="project" value="TreeGrafter"/>
</dbReference>
<keyword evidence="2" id="KW-0547">Nucleotide-binding</keyword>
<reference evidence="9" key="2">
    <citation type="submission" date="2025-09" db="UniProtKB">
        <authorList>
            <consortium name="Ensembl"/>
        </authorList>
    </citation>
    <scope>IDENTIFICATION</scope>
</reference>
<dbReference type="GO" id="GO:0016787">
    <property type="term" value="F:hydrolase activity"/>
    <property type="evidence" value="ECO:0007669"/>
    <property type="project" value="UniProtKB-KW"/>
</dbReference>
<evidence type="ECO:0000313" key="10">
    <source>
        <dbReference type="Proteomes" id="UP000265000"/>
    </source>
</evidence>
<name>A0A3Q2PK51_FUNHE</name>
<accession>A0A3Q2PK51</accession>